<organism evidence="1 2">
    <name type="scientific">Sorangium cellulosum</name>
    <name type="common">Polyangium cellulosum</name>
    <dbReference type="NCBI Taxonomy" id="56"/>
    <lineage>
        <taxon>Bacteria</taxon>
        <taxon>Pseudomonadati</taxon>
        <taxon>Myxococcota</taxon>
        <taxon>Polyangia</taxon>
        <taxon>Polyangiales</taxon>
        <taxon>Polyangiaceae</taxon>
        <taxon>Sorangium</taxon>
    </lineage>
</organism>
<dbReference type="PANTHER" id="PTHR38009">
    <property type="entry name" value="CONSERVED HYPOTHETICAL PHAGE TAIL PROTEIN"/>
    <property type="match status" value="1"/>
</dbReference>
<dbReference type="NCBIfam" id="TIGR02241">
    <property type="entry name" value="conserved hypothetical phage tail region protein"/>
    <property type="match status" value="1"/>
</dbReference>
<sequence>MAQSTDNQRTSYPLAAYNFRVKVGETSMSFTEVSGLAVEREHVTYEHGLSFREGPVSMRFNSRRFTPVTCKRGAVLGADPLFLFDWLEAGDGRTMEVSLCDATGAAVLAWKIAVAIPVSLKAPTFNAATNEVVVDTLDLQVREVSVVRL</sequence>
<accession>A0A150TFC5</accession>
<evidence type="ECO:0000313" key="2">
    <source>
        <dbReference type="Proteomes" id="UP000075502"/>
    </source>
</evidence>
<dbReference type="PANTHER" id="PTHR38009:SF1">
    <property type="entry name" value="CONSERVED HYPOTHETICAL PHAGE TAIL PROTEIN"/>
    <property type="match status" value="1"/>
</dbReference>
<dbReference type="AlphaFoldDB" id="A0A150TFC5"/>
<proteinExistence type="predicted"/>
<dbReference type="InterPro" id="IPR010667">
    <property type="entry name" value="Phage_T4_Gp19"/>
</dbReference>
<evidence type="ECO:0008006" key="3">
    <source>
        <dbReference type="Google" id="ProtNLM"/>
    </source>
</evidence>
<gene>
    <name evidence="1" type="ORF">BE21_51935</name>
</gene>
<evidence type="ECO:0000313" key="1">
    <source>
        <dbReference type="EMBL" id="KYG03383.1"/>
    </source>
</evidence>
<name>A0A150TFC5_SORCE</name>
<reference evidence="1 2" key="1">
    <citation type="submission" date="2014-02" db="EMBL/GenBank/DDBJ databases">
        <title>The small core and large imbalanced accessory genome model reveals a collaborative survival strategy of Sorangium cellulosum strains in nature.</title>
        <authorList>
            <person name="Han K."/>
            <person name="Peng R."/>
            <person name="Blom J."/>
            <person name="Li Y.-Z."/>
        </authorList>
    </citation>
    <scope>NUCLEOTIDE SEQUENCE [LARGE SCALE GENOMIC DNA]</scope>
    <source>
        <strain evidence="1 2">So0007-03</strain>
    </source>
</reference>
<dbReference type="Pfam" id="PF06841">
    <property type="entry name" value="Phage_T4_gp19"/>
    <property type="match status" value="1"/>
</dbReference>
<comment type="caution">
    <text evidence="1">The sequence shown here is derived from an EMBL/GenBank/DDBJ whole genome shotgun (WGS) entry which is preliminary data.</text>
</comment>
<dbReference type="EMBL" id="JEME01002728">
    <property type="protein sequence ID" value="KYG03383.1"/>
    <property type="molecule type" value="Genomic_DNA"/>
</dbReference>
<dbReference type="InterPro" id="IPR011747">
    <property type="entry name" value="CHP02241"/>
</dbReference>
<protein>
    <recommendedName>
        <fullName evidence="3">Phage tail protein</fullName>
    </recommendedName>
</protein>
<dbReference type="GO" id="GO:0005198">
    <property type="term" value="F:structural molecule activity"/>
    <property type="evidence" value="ECO:0007669"/>
    <property type="project" value="InterPro"/>
</dbReference>
<dbReference type="Proteomes" id="UP000075502">
    <property type="component" value="Unassembled WGS sequence"/>
</dbReference>